<sequence length="90" mass="10417">MKSRSSRQQKLHPVFEELAKDYGLYWSRRSRPLQTALVRFRSGHLRGMTFVQGVKSLFNQSLLSPCFSCSSSRLLGHFSGTVVWRPRPDM</sequence>
<gene>
    <name evidence="1" type="ORF">TNCV_2853291</name>
</gene>
<comment type="caution">
    <text evidence="1">The sequence shown here is derived from an EMBL/GenBank/DDBJ whole genome shotgun (WGS) entry which is preliminary data.</text>
</comment>
<dbReference type="AlphaFoldDB" id="A0A8X6RAE5"/>
<evidence type="ECO:0000313" key="2">
    <source>
        <dbReference type="Proteomes" id="UP000887159"/>
    </source>
</evidence>
<protein>
    <submittedName>
        <fullName evidence="1">Uncharacterized protein</fullName>
    </submittedName>
</protein>
<proteinExistence type="predicted"/>
<organism evidence="1 2">
    <name type="scientific">Trichonephila clavipes</name>
    <name type="common">Golden silk orbweaver</name>
    <name type="synonym">Nephila clavipes</name>
    <dbReference type="NCBI Taxonomy" id="2585209"/>
    <lineage>
        <taxon>Eukaryota</taxon>
        <taxon>Metazoa</taxon>
        <taxon>Ecdysozoa</taxon>
        <taxon>Arthropoda</taxon>
        <taxon>Chelicerata</taxon>
        <taxon>Arachnida</taxon>
        <taxon>Araneae</taxon>
        <taxon>Araneomorphae</taxon>
        <taxon>Entelegynae</taxon>
        <taxon>Araneoidea</taxon>
        <taxon>Nephilidae</taxon>
        <taxon>Trichonephila</taxon>
    </lineage>
</organism>
<dbReference type="Proteomes" id="UP000887159">
    <property type="component" value="Unassembled WGS sequence"/>
</dbReference>
<name>A0A8X6RAE5_TRICX</name>
<dbReference type="EMBL" id="BMAU01021067">
    <property type="protein sequence ID" value="GFX89029.1"/>
    <property type="molecule type" value="Genomic_DNA"/>
</dbReference>
<keyword evidence="2" id="KW-1185">Reference proteome</keyword>
<accession>A0A8X6RAE5</accession>
<evidence type="ECO:0000313" key="1">
    <source>
        <dbReference type="EMBL" id="GFX89029.1"/>
    </source>
</evidence>
<reference evidence="1" key="1">
    <citation type="submission" date="2020-08" db="EMBL/GenBank/DDBJ databases">
        <title>Multicomponent nature underlies the extraordinary mechanical properties of spider dragline silk.</title>
        <authorList>
            <person name="Kono N."/>
            <person name="Nakamura H."/>
            <person name="Mori M."/>
            <person name="Yoshida Y."/>
            <person name="Ohtoshi R."/>
            <person name="Malay A.D."/>
            <person name="Moran D.A.P."/>
            <person name="Tomita M."/>
            <person name="Numata K."/>
            <person name="Arakawa K."/>
        </authorList>
    </citation>
    <scope>NUCLEOTIDE SEQUENCE</scope>
</reference>